<dbReference type="Gene3D" id="1.20.1280.50">
    <property type="match status" value="1"/>
</dbReference>
<accession>A0AAW0AN21</accession>
<dbReference type="EMBL" id="JAWWNJ010000057">
    <property type="protein sequence ID" value="KAK7014267.1"/>
    <property type="molecule type" value="Genomic_DNA"/>
</dbReference>
<dbReference type="AlphaFoldDB" id="A0AAW0AN21"/>
<protein>
    <submittedName>
        <fullName evidence="1">F-box domain-containing protein</fullName>
    </submittedName>
</protein>
<evidence type="ECO:0000313" key="1">
    <source>
        <dbReference type="EMBL" id="KAK7014267.1"/>
    </source>
</evidence>
<gene>
    <name evidence="1" type="ORF">R3P38DRAFT_3277382</name>
</gene>
<reference evidence="1 2" key="1">
    <citation type="journal article" date="2024" name="J Genomics">
        <title>Draft genome sequencing and assembly of Favolaschia claudopus CIRM-BRFM 2984 isolated from oak limbs.</title>
        <authorList>
            <person name="Navarro D."/>
            <person name="Drula E."/>
            <person name="Chaduli D."/>
            <person name="Cazenave R."/>
            <person name="Ahrendt S."/>
            <person name="Wang J."/>
            <person name="Lipzen A."/>
            <person name="Daum C."/>
            <person name="Barry K."/>
            <person name="Grigoriev I.V."/>
            <person name="Favel A."/>
            <person name="Rosso M.N."/>
            <person name="Martin F."/>
        </authorList>
    </citation>
    <scope>NUCLEOTIDE SEQUENCE [LARGE SCALE GENOMIC DNA]</scope>
    <source>
        <strain evidence="1 2">CIRM-BRFM 2984</strain>
    </source>
</reference>
<keyword evidence="2" id="KW-1185">Reference proteome</keyword>
<name>A0AAW0AN21_9AGAR</name>
<comment type="caution">
    <text evidence="1">The sequence shown here is derived from an EMBL/GenBank/DDBJ whole genome shotgun (WGS) entry which is preliminary data.</text>
</comment>
<dbReference type="Proteomes" id="UP001362999">
    <property type="component" value="Unassembled WGS sequence"/>
</dbReference>
<proteinExistence type="predicted"/>
<sequence>MSMLALDRALLVERETQILELKDKISAIQRSISELHAVKRSIQERIDSYTYPVLALPTEIITQIFLHYIPLYPQPPPLVGLRSPTTLTHICRKWRQIALATPRLWRALKLTPSYMLPSEEIVASIVALWTERSACTTLSIFANHSPQVMPLLLPHRSRWEYLNLDFDNGSQIQTLHIDGPMPLLRSLTLAVWDAVDTPLPLLEVPLLRTVVINDHGPPSLVLPWSQLTSLTLRTTHPDACLSILRAASQLVQCRLHLWSQPTPLGGAAVVLPRLESLVLERDSEVCREFFESLVAPALRRLEIPEAFLRPHVVETLNAFISKSGCTLQSLQITKLAALLSYCSYTVAFSSIPQVSFL</sequence>
<evidence type="ECO:0000313" key="2">
    <source>
        <dbReference type="Proteomes" id="UP001362999"/>
    </source>
</evidence>
<organism evidence="1 2">
    <name type="scientific">Favolaschia claudopus</name>
    <dbReference type="NCBI Taxonomy" id="2862362"/>
    <lineage>
        <taxon>Eukaryota</taxon>
        <taxon>Fungi</taxon>
        <taxon>Dikarya</taxon>
        <taxon>Basidiomycota</taxon>
        <taxon>Agaricomycotina</taxon>
        <taxon>Agaricomycetes</taxon>
        <taxon>Agaricomycetidae</taxon>
        <taxon>Agaricales</taxon>
        <taxon>Marasmiineae</taxon>
        <taxon>Mycenaceae</taxon>
        <taxon>Favolaschia</taxon>
    </lineage>
</organism>